<accession>A0A7U2MIQ3</accession>
<organism evidence="1 2">
    <name type="scientific">Aspergillus flavus (strain ATCC 200026 / FGSC A1120 / IAM 13836 / NRRL 3357 / JCM 12722 / SRRC 167)</name>
    <dbReference type="NCBI Taxonomy" id="332952"/>
    <lineage>
        <taxon>Eukaryota</taxon>
        <taxon>Fungi</taxon>
        <taxon>Dikarya</taxon>
        <taxon>Ascomycota</taxon>
        <taxon>Pezizomycotina</taxon>
        <taxon>Eurotiomycetes</taxon>
        <taxon>Eurotiomycetidae</taxon>
        <taxon>Eurotiales</taxon>
        <taxon>Aspergillaceae</taxon>
        <taxon>Aspergillus</taxon>
        <taxon>Aspergillus subgen. Circumdati</taxon>
    </lineage>
</organism>
<keyword evidence="2" id="KW-1185">Reference proteome</keyword>
<gene>
    <name evidence="1" type="ORF">F9C07_8716</name>
</gene>
<dbReference type="Proteomes" id="UP000596276">
    <property type="component" value="Chromosome 5"/>
</dbReference>
<dbReference type="EMBL" id="CP044621">
    <property type="protein sequence ID" value="QRD84457.1"/>
    <property type="molecule type" value="Genomic_DNA"/>
</dbReference>
<dbReference type="VEuPathDB" id="FungiDB:F9C07_8716"/>
<proteinExistence type="predicted"/>
<reference evidence="2" key="1">
    <citation type="journal article" date="2021" name="G3 (Bethesda)">
        <title>Chromosome assembled and annotated genome sequence of Aspergillus flavus NRRL 3357.</title>
        <authorList>
            <person name="Skerker J.M."/>
            <person name="Pianalto K.M."/>
            <person name="Mondo S.J."/>
            <person name="Yang K."/>
            <person name="Arkin A.P."/>
            <person name="Keller N.P."/>
            <person name="Grigoriev I.V."/>
            <person name="Louise Glass N.L."/>
        </authorList>
    </citation>
    <scope>NUCLEOTIDE SEQUENCE [LARGE SCALE GENOMIC DNA]</scope>
    <source>
        <strain evidence="2">ATCC 200026 / FGSC A1120 / IAM 13836 / NRRL 3357 / JCM 12722 / SRRC 167</strain>
    </source>
</reference>
<evidence type="ECO:0000313" key="2">
    <source>
        <dbReference type="Proteomes" id="UP000596276"/>
    </source>
</evidence>
<evidence type="ECO:0000313" key="1">
    <source>
        <dbReference type="EMBL" id="QRD84457.1"/>
    </source>
</evidence>
<sequence length="60" mass="6351">MESLQAPVTYVNASLDSLLFADKAQFGFSIENSLVSRAGNCDIGEGIDPTLPPPQLVEPS</sequence>
<dbReference type="AlphaFoldDB" id="A0A7U2MIQ3"/>
<name>A0A7U2MIQ3_ASPFN</name>
<protein>
    <submittedName>
        <fullName evidence="1">Uncharacterized protein</fullName>
    </submittedName>
</protein>